<feature type="domain" description="Aminoglycoside phosphotransferase" evidence="1">
    <location>
        <begin position="28"/>
        <end position="237"/>
    </location>
</feature>
<evidence type="ECO:0000259" key="1">
    <source>
        <dbReference type="Pfam" id="PF01636"/>
    </source>
</evidence>
<organism evidence="2 3">
    <name type="scientific">Bacillus subtilis</name>
    <dbReference type="NCBI Taxonomy" id="1423"/>
    <lineage>
        <taxon>Bacteria</taxon>
        <taxon>Bacillati</taxon>
        <taxon>Bacillota</taxon>
        <taxon>Bacilli</taxon>
        <taxon>Bacillales</taxon>
        <taxon>Bacillaceae</taxon>
        <taxon>Bacillus</taxon>
    </lineage>
</organism>
<dbReference type="PATRIC" id="fig|1423.173.peg.1488"/>
<name>A0A0D1L2Q9_BACIU</name>
<dbReference type="AlphaFoldDB" id="A0A0D1L2Q9"/>
<comment type="caution">
    <text evidence="2">The sequence shown here is derived from an EMBL/GenBank/DDBJ whole genome shotgun (WGS) entry which is preliminary data.</text>
</comment>
<dbReference type="PANTHER" id="PTHR21310">
    <property type="entry name" value="AMINOGLYCOSIDE PHOSPHOTRANSFERASE-RELATED-RELATED"/>
    <property type="match status" value="1"/>
</dbReference>
<dbReference type="Pfam" id="PF01636">
    <property type="entry name" value="APH"/>
    <property type="match status" value="1"/>
</dbReference>
<dbReference type="SUPFAM" id="SSF56112">
    <property type="entry name" value="Protein kinase-like (PK-like)"/>
    <property type="match status" value="1"/>
</dbReference>
<dbReference type="InterPro" id="IPR002575">
    <property type="entry name" value="Aminoglycoside_PTrfase"/>
</dbReference>
<dbReference type="EMBL" id="JXBC01000002">
    <property type="protein sequence ID" value="KIU12607.1"/>
    <property type="molecule type" value="Genomic_DNA"/>
</dbReference>
<reference evidence="2 3" key="1">
    <citation type="submission" date="2014-12" db="EMBL/GenBank/DDBJ databases">
        <title>Comparative genome analysis of Bacillus coagulans HM-08, Clostridium butyricum HM-68, Bacillus subtilis HM-66 and Bacillus licheniformis BL-09.</title>
        <authorList>
            <person name="Zhang H."/>
        </authorList>
    </citation>
    <scope>NUCLEOTIDE SEQUENCE [LARGE SCALE GENOMIC DNA]</scope>
    <source>
        <strain evidence="2 3">HM-66</strain>
    </source>
</reference>
<dbReference type="Gene3D" id="3.30.200.20">
    <property type="entry name" value="Phosphorylase Kinase, domain 1"/>
    <property type="match status" value="1"/>
</dbReference>
<protein>
    <recommendedName>
        <fullName evidence="1">Aminoglycoside phosphotransferase domain-containing protein</fullName>
    </recommendedName>
</protein>
<evidence type="ECO:0000313" key="2">
    <source>
        <dbReference type="EMBL" id="KIU12607.1"/>
    </source>
</evidence>
<accession>A0A0D1L2Q9</accession>
<dbReference type="Gene3D" id="3.90.1200.10">
    <property type="match status" value="1"/>
</dbReference>
<sequence>MDKWLKAELEKKIGAIKHMSLLDEQGGTSTVRKIVTSQGTFLLKSSSHLRYREWLRREALVLQKLTETHRLPVPVYYGFIQQQHSSHIVMSFEDGITLTSALRKAKGDTEKKKLIKSFGQFLNRLHETELVPDLQPEIDWLDLQIKRAGEYVEKGQAEGSAGLLKELDQHRPVPVQQTMIHGDCTTDNVLVKDGEVCLFIDAAGISAGDPRYDESLAIRNFATNEAFLNAFYEGYCRYRVSKQEFEYFNGGLYEFF</sequence>
<dbReference type="InterPro" id="IPR011009">
    <property type="entry name" value="Kinase-like_dom_sf"/>
</dbReference>
<gene>
    <name evidence="2" type="ORF">SC09_Contig19orf01129</name>
</gene>
<dbReference type="Proteomes" id="UP000032247">
    <property type="component" value="Unassembled WGS sequence"/>
</dbReference>
<dbReference type="InterPro" id="IPR051678">
    <property type="entry name" value="AGP_Transferase"/>
</dbReference>
<proteinExistence type="predicted"/>
<evidence type="ECO:0000313" key="3">
    <source>
        <dbReference type="Proteomes" id="UP000032247"/>
    </source>
</evidence>